<dbReference type="InterPro" id="IPR036286">
    <property type="entry name" value="LexA/Signal_pep-like_sf"/>
</dbReference>
<gene>
    <name evidence="11" type="ORF">GP2143_08229</name>
</gene>
<evidence type="ECO:0000256" key="8">
    <source>
        <dbReference type="RuleBase" id="RU003993"/>
    </source>
</evidence>
<evidence type="ECO:0000259" key="10">
    <source>
        <dbReference type="Pfam" id="PF10502"/>
    </source>
</evidence>
<comment type="similarity">
    <text evidence="2 9">Belongs to the peptidase S26 family.</text>
</comment>
<dbReference type="PROSITE" id="PS00501">
    <property type="entry name" value="SPASE_I_1"/>
    <property type="match status" value="1"/>
</dbReference>
<dbReference type="Pfam" id="PF10502">
    <property type="entry name" value="Peptidase_S26"/>
    <property type="match status" value="1"/>
</dbReference>
<dbReference type="PROSITE" id="PS00761">
    <property type="entry name" value="SPASE_I_3"/>
    <property type="match status" value="1"/>
</dbReference>
<dbReference type="CDD" id="cd06530">
    <property type="entry name" value="S26_SPase_I"/>
    <property type="match status" value="1"/>
</dbReference>
<dbReference type="SUPFAM" id="SSF51306">
    <property type="entry name" value="LexA/Signal peptidase"/>
    <property type="match status" value="1"/>
</dbReference>
<evidence type="ECO:0000256" key="2">
    <source>
        <dbReference type="ARBA" id="ARBA00009370"/>
    </source>
</evidence>
<keyword evidence="8" id="KW-0812">Transmembrane</keyword>
<sequence>MVDKILIAISCISLLAWFIQEKFARASLQSNLNALIDKKQSLTSDQLQDEIMPAWNDVLFKVVAVIWIAWAISVVMVKDGDFAFVLVMLTLFSGLICGLDVILFSKARTAYADSKAVIDFLAKYTEEQRQSLSLYIREDMIVGEYAKSFFPVLALVLLLRSFVIEPFQIPSGSMVPTLLVGDYILVNKYTYGLRLPVVGTKVVEIGEPQRGDVMVFFPPHKDIYFIKRVIGLPGDTVSYKNKVLSVNGKQVSQTLLAELPPIRPIVELMSEDLAGVDHLIHKNKRAVRNDDFSITVKPGHYWMMGDNRDNSSDSRVWGQVPEDRIVGKAFARWLHWPTFTDVPTFSRAGSIY</sequence>
<feature type="active site" evidence="7">
    <location>
        <position position="227"/>
    </location>
</feature>
<evidence type="ECO:0000313" key="12">
    <source>
        <dbReference type="Proteomes" id="UP000004931"/>
    </source>
</evidence>
<protein>
    <recommendedName>
        <fullName evidence="4 8">Signal peptidase I</fullName>
        <ecNumber evidence="3 8">3.4.21.89</ecNumber>
    </recommendedName>
</protein>
<keyword evidence="8" id="KW-0472">Membrane</keyword>
<dbReference type="PROSITE" id="PS00760">
    <property type="entry name" value="SPASE_I_2"/>
    <property type="match status" value="1"/>
</dbReference>
<feature type="active site" evidence="7">
    <location>
        <position position="173"/>
    </location>
</feature>
<feature type="transmembrane region" description="Helical" evidence="8">
    <location>
        <begin position="84"/>
        <end position="104"/>
    </location>
</feature>
<dbReference type="InterPro" id="IPR019756">
    <property type="entry name" value="Pept_S26A_signal_pept_1_Ser-AS"/>
</dbReference>
<evidence type="ECO:0000256" key="5">
    <source>
        <dbReference type="ARBA" id="ARBA00022670"/>
    </source>
</evidence>
<dbReference type="GO" id="GO:0004252">
    <property type="term" value="F:serine-type endopeptidase activity"/>
    <property type="evidence" value="ECO:0007669"/>
    <property type="project" value="InterPro"/>
</dbReference>
<dbReference type="PANTHER" id="PTHR43390:SF1">
    <property type="entry name" value="CHLOROPLAST PROCESSING PEPTIDASE"/>
    <property type="match status" value="1"/>
</dbReference>
<dbReference type="GO" id="GO:0009003">
    <property type="term" value="F:signal peptidase activity"/>
    <property type="evidence" value="ECO:0007669"/>
    <property type="project" value="UniProtKB-EC"/>
</dbReference>
<comment type="caution">
    <text evidence="11">The sequence shown here is derived from an EMBL/GenBank/DDBJ whole genome shotgun (WGS) entry which is preliminary data.</text>
</comment>
<evidence type="ECO:0000313" key="11">
    <source>
        <dbReference type="EMBL" id="EAW31522.1"/>
    </source>
</evidence>
<dbReference type="NCBIfam" id="TIGR02227">
    <property type="entry name" value="sigpep_I_bact"/>
    <property type="match status" value="1"/>
</dbReference>
<dbReference type="InterPro" id="IPR019757">
    <property type="entry name" value="Pept_S26A_signal_pept_1_Lys-AS"/>
</dbReference>
<comment type="subcellular location">
    <subcellularLocation>
        <location evidence="9">Membrane</location>
        <topology evidence="9">Multi-pass membrane protein</topology>
    </subcellularLocation>
</comment>
<dbReference type="GO" id="GO:0006465">
    <property type="term" value="P:signal peptide processing"/>
    <property type="evidence" value="ECO:0007669"/>
    <property type="project" value="InterPro"/>
</dbReference>
<dbReference type="STRING" id="247633.GP2143_08229"/>
<feature type="transmembrane region" description="Helical" evidence="8">
    <location>
        <begin position="145"/>
        <end position="164"/>
    </location>
</feature>
<evidence type="ECO:0000256" key="1">
    <source>
        <dbReference type="ARBA" id="ARBA00000677"/>
    </source>
</evidence>
<evidence type="ECO:0000256" key="4">
    <source>
        <dbReference type="ARBA" id="ARBA00019232"/>
    </source>
</evidence>
<feature type="transmembrane region" description="Helical" evidence="8">
    <location>
        <begin position="58"/>
        <end position="77"/>
    </location>
</feature>
<evidence type="ECO:0000256" key="7">
    <source>
        <dbReference type="PIRSR" id="PIRSR600223-1"/>
    </source>
</evidence>
<dbReference type="EC" id="3.4.21.89" evidence="3 8"/>
<keyword evidence="8" id="KW-1133">Transmembrane helix</keyword>
<name>A0YCK3_9GAMM</name>
<keyword evidence="5 8" id="KW-0645">Protease</keyword>
<dbReference type="MEROPS" id="S26.001"/>
<dbReference type="InterPro" id="IPR019758">
    <property type="entry name" value="Pept_S26A_signal_pept_1_CS"/>
</dbReference>
<dbReference type="GO" id="GO:0016020">
    <property type="term" value="C:membrane"/>
    <property type="evidence" value="ECO:0007669"/>
    <property type="project" value="UniProtKB-SubCell"/>
</dbReference>
<comment type="catalytic activity">
    <reaction evidence="1 8">
        <text>Cleavage of hydrophobic, N-terminal signal or leader sequences from secreted and periplasmic proteins.</text>
        <dbReference type="EC" id="3.4.21.89"/>
    </reaction>
</comment>
<keyword evidence="12" id="KW-1185">Reference proteome</keyword>
<dbReference type="InterPro" id="IPR019533">
    <property type="entry name" value="Peptidase_S26"/>
</dbReference>
<dbReference type="EMBL" id="AAVT01000003">
    <property type="protein sequence ID" value="EAW31522.1"/>
    <property type="molecule type" value="Genomic_DNA"/>
</dbReference>
<dbReference type="OrthoDB" id="9815782at2"/>
<reference evidence="11 12" key="1">
    <citation type="journal article" date="2010" name="J. Bacteriol.">
        <title>Genome sequence of the oligotrophic marine Gammaproteobacterium HTCC2143, isolated from the Oregon Coast.</title>
        <authorList>
            <person name="Oh H.M."/>
            <person name="Kang I."/>
            <person name="Ferriera S."/>
            <person name="Giovannoni S.J."/>
            <person name="Cho J.C."/>
        </authorList>
    </citation>
    <scope>NUCLEOTIDE SEQUENCE [LARGE SCALE GENOMIC DNA]</scope>
    <source>
        <strain evidence="11 12">HTCC2143</strain>
    </source>
</reference>
<accession>A0YCK3</accession>
<dbReference type="InterPro" id="IPR000223">
    <property type="entry name" value="Pept_S26A_signal_pept_1"/>
</dbReference>
<evidence type="ECO:0000256" key="9">
    <source>
        <dbReference type="RuleBase" id="RU362042"/>
    </source>
</evidence>
<feature type="domain" description="Peptidase S26" evidence="10">
    <location>
        <begin position="144"/>
        <end position="333"/>
    </location>
</feature>
<dbReference type="PANTHER" id="PTHR43390">
    <property type="entry name" value="SIGNAL PEPTIDASE I"/>
    <property type="match status" value="1"/>
</dbReference>
<organism evidence="11 12">
    <name type="scientific">marine gamma proteobacterium HTCC2143</name>
    <dbReference type="NCBI Taxonomy" id="247633"/>
    <lineage>
        <taxon>Bacteria</taxon>
        <taxon>Pseudomonadati</taxon>
        <taxon>Pseudomonadota</taxon>
        <taxon>Gammaproteobacteria</taxon>
        <taxon>Cellvibrionales</taxon>
        <taxon>Spongiibacteraceae</taxon>
        <taxon>BD1-7 clade</taxon>
    </lineage>
</organism>
<dbReference type="eggNOG" id="COG0681">
    <property type="taxonomic scope" value="Bacteria"/>
</dbReference>
<evidence type="ECO:0000256" key="6">
    <source>
        <dbReference type="ARBA" id="ARBA00022801"/>
    </source>
</evidence>
<dbReference type="AlphaFoldDB" id="A0YCK3"/>
<proteinExistence type="inferred from homology"/>
<dbReference type="PRINTS" id="PR00727">
    <property type="entry name" value="LEADERPTASE"/>
</dbReference>
<dbReference type="Gene3D" id="2.10.109.10">
    <property type="entry name" value="Umud Fragment, subunit A"/>
    <property type="match status" value="1"/>
</dbReference>
<evidence type="ECO:0000256" key="3">
    <source>
        <dbReference type="ARBA" id="ARBA00013208"/>
    </source>
</evidence>
<dbReference type="Proteomes" id="UP000004931">
    <property type="component" value="Unassembled WGS sequence"/>
</dbReference>
<keyword evidence="6 8" id="KW-0378">Hydrolase</keyword>